<proteinExistence type="inferred from homology"/>
<comment type="similarity">
    <text evidence="2">Belongs to the mitoguardin family.</text>
</comment>
<comment type="subcellular location">
    <subcellularLocation>
        <location evidence="1">Mitochondrion outer membrane</location>
    </subcellularLocation>
</comment>
<feature type="region of interest" description="Disordered" evidence="8">
    <location>
        <begin position="138"/>
        <end position="161"/>
    </location>
</feature>
<evidence type="ECO:0000256" key="8">
    <source>
        <dbReference type="SAM" id="MobiDB-lite"/>
    </source>
</evidence>
<evidence type="ECO:0000256" key="1">
    <source>
        <dbReference type="ARBA" id="ARBA00004294"/>
    </source>
</evidence>
<feature type="transmembrane region" description="Helical" evidence="9">
    <location>
        <begin position="87"/>
        <end position="107"/>
    </location>
</feature>
<evidence type="ECO:0000313" key="11">
    <source>
        <dbReference type="Proteomes" id="UP001303046"/>
    </source>
</evidence>
<keyword evidence="6" id="KW-0496">Mitochondrion</keyword>
<gene>
    <name evidence="10" type="primary">Necator_chrX.g21504</name>
    <name evidence="10" type="ORF">RB195_021343</name>
</gene>
<organism evidence="10 11">
    <name type="scientific">Necator americanus</name>
    <name type="common">Human hookworm</name>
    <dbReference type="NCBI Taxonomy" id="51031"/>
    <lineage>
        <taxon>Eukaryota</taxon>
        <taxon>Metazoa</taxon>
        <taxon>Ecdysozoa</taxon>
        <taxon>Nematoda</taxon>
        <taxon>Chromadorea</taxon>
        <taxon>Rhabditida</taxon>
        <taxon>Rhabditina</taxon>
        <taxon>Rhabditomorpha</taxon>
        <taxon>Strongyloidea</taxon>
        <taxon>Ancylostomatidae</taxon>
        <taxon>Bunostominae</taxon>
        <taxon>Necator</taxon>
    </lineage>
</organism>
<dbReference type="EMBL" id="JAVFWL010000006">
    <property type="protein sequence ID" value="KAK6759717.1"/>
    <property type="molecule type" value="Genomic_DNA"/>
</dbReference>
<evidence type="ECO:0000256" key="2">
    <source>
        <dbReference type="ARBA" id="ARBA00008969"/>
    </source>
</evidence>
<keyword evidence="7 9" id="KW-0472">Membrane</keyword>
<dbReference type="PANTHER" id="PTHR21508">
    <property type="entry name" value="MITOGUARDIN"/>
    <property type="match status" value="1"/>
</dbReference>
<reference evidence="10 11" key="1">
    <citation type="submission" date="2023-08" db="EMBL/GenBank/DDBJ databases">
        <title>A Necator americanus chromosomal reference genome.</title>
        <authorList>
            <person name="Ilik V."/>
            <person name="Petrzelkova K.J."/>
            <person name="Pardy F."/>
            <person name="Fuh T."/>
            <person name="Niatou-Singa F.S."/>
            <person name="Gouil Q."/>
            <person name="Baker L."/>
            <person name="Ritchie M.E."/>
            <person name="Jex A.R."/>
            <person name="Gazzola D."/>
            <person name="Li H."/>
            <person name="Toshio Fujiwara R."/>
            <person name="Zhan B."/>
            <person name="Aroian R.V."/>
            <person name="Pafco B."/>
            <person name="Schwarz E.M."/>
        </authorList>
    </citation>
    <scope>NUCLEOTIDE SEQUENCE [LARGE SCALE GENOMIC DNA]</scope>
    <source>
        <strain evidence="10 11">Aroian</strain>
        <tissue evidence="10">Whole animal</tissue>
    </source>
</reference>
<sequence length="549" mass="61908">MTTNRSDQFVEIEWACMNDSLGNVQYVKEATFYQKTKKKTLSAVIIRQECVRLSDVTGLPISTKQQMLPFTGASAGNVRLPSRTTTIIISGVGLGIVVFGILIRRWFRRGEHTNTKFLSRLNDSNLNDVRASSRLRCTPSFSDRGSGRQGGSRQRNHFSNSIDAFPPVSADSCQELVRSLERVINVIEFYRGRSEKDGDKSVELTSIADRLHAIEADISRLVADGALDEIKDDFSSVVPQSSGWQGYSAPRAGTLSVLSDDSFMSAYEEFAVTLDDDILRDVVSLPEDQLLFYKDGLKAANNGEVEYRKMRGDVCQCESELDFAAKLWCLRQAFAVCLDDDHRRMWLAKAGRTLLGDILRHSKQDPAQFYIAFDALIDFFRVESNICQMEEELAGRGVVDYGFWDVVLDFILLDSFDDIKSPPSAVYSVTKNYFLSNSMKYSTISTIIWSMLKAKRQRLKDQHGFIAHIYNVSEAVSPAITLGFLGTDPRIGELCQYFKEQITQFVVDIFNSKRVRYTTVDALAEDVWIILENRTEAVRTRLGTELIPA</sequence>
<keyword evidence="5 9" id="KW-1133">Transmembrane helix</keyword>
<keyword evidence="11" id="KW-1185">Reference proteome</keyword>
<evidence type="ECO:0000256" key="3">
    <source>
        <dbReference type="ARBA" id="ARBA00022692"/>
    </source>
</evidence>
<evidence type="ECO:0000256" key="4">
    <source>
        <dbReference type="ARBA" id="ARBA00022787"/>
    </source>
</evidence>
<dbReference type="InterPro" id="IPR019392">
    <property type="entry name" value="Miga"/>
</dbReference>
<evidence type="ECO:0000313" key="10">
    <source>
        <dbReference type="EMBL" id="KAK6759717.1"/>
    </source>
</evidence>
<dbReference type="Proteomes" id="UP001303046">
    <property type="component" value="Unassembled WGS sequence"/>
</dbReference>
<evidence type="ECO:0000256" key="5">
    <source>
        <dbReference type="ARBA" id="ARBA00022989"/>
    </source>
</evidence>
<name>A0ABR1EAK6_NECAM</name>
<evidence type="ECO:0000256" key="6">
    <source>
        <dbReference type="ARBA" id="ARBA00023128"/>
    </source>
</evidence>
<evidence type="ECO:0000256" key="9">
    <source>
        <dbReference type="SAM" id="Phobius"/>
    </source>
</evidence>
<protein>
    <recommendedName>
        <fullName evidence="12">Mitoguardin</fullName>
    </recommendedName>
</protein>
<keyword evidence="3 9" id="KW-0812">Transmembrane</keyword>
<dbReference type="Pfam" id="PF10265">
    <property type="entry name" value="Miga"/>
    <property type="match status" value="1"/>
</dbReference>
<keyword evidence="4" id="KW-1000">Mitochondrion outer membrane</keyword>
<evidence type="ECO:0008006" key="12">
    <source>
        <dbReference type="Google" id="ProtNLM"/>
    </source>
</evidence>
<dbReference type="PANTHER" id="PTHR21508:SF5">
    <property type="entry name" value="MITOGUARDIN"/>
    <property type="match status" value="1"/>
</dbReference>
<evidence type="ECO:0000256" key="7">
    <source>
        <dbReference type="ARBA" id="ARBA00023136"/>
    </source>
</evidence>
<accession>A0ABR1EAK6</accession>
<comment type="caution">
    <text evidence="10">The sequence shown here is derived from an EMBL/GenBank/DDBJ whole genome shotgun (WGS) entry which is preliminary data.</text>
</comment>